<organism evidence="3 4">
    <name type="scientific">Halorientalis pallida</name>
    <dbReference type="NCBI Taxonomy" id="2479928"/>
    <lineage>
        <taxon>Archaea</taxon>
        <taxon>Methanobacteriati</taxon>
        <taxon>Methanobacteriota</taxon>
        <taxon>Stenosarchaea group</taxon>
        <taxon>Halobacteria</taxon>
        <taxon>Halobacteriales</taxon>
        <taxon>Haloarculaceae</taxon>
        <taxon>Halorientalis</taxon>
    </lineage>
</organism>
<evidence type="ECO:0000313" key="4">
    <source>
        <dbReference type="Proteomes" id="UP000289691"/>
    </source>
</evidence>
<dbReference type="RefSeq" id="WP_129067144.1">
    <property type="nucleotide sequence ID" value="NZ_RDFA01000001.1"/>
</dbReference>
<evidence type="ECO:0000313" key="3">
    <source>
        <dbReference type="EMBL" id="RXK51278.1"/>
    </source>
</evidence>
<name>A0A498KZ22_9EURY</name>
<evidence type="ECO:0000256" key="1">
    <source>
        <dbReference type="SAM" id="MobiDB-lite"/>
    </source>
</evidence>
<keyword evidence="4" id="KW-1185">Reference proteome</keyword>
<proteinExistence type="predicted"/>
<protein>
    <submittedName>
        <fullName evidence="3">Uncharacterized protein</fullName>
    </submittedName>
</protein>
<sequence>MVVASLLGLQSPIVELVLAGIVVFLLSALYLGLRFEGVGSVAESEPDTGDEPASNEGESRQPQPGRN</sequence>
<feature type="region of interest" description="Disordered" evidence="1">
    <location>
        <begin position="41"/>
        <end position="67"/>
    </location>
</feature>
<comment type="caution">
    <text evidence="3">The sequence shown here is derived from an EMBL/GenBank/DDBJ whole genome shotgun (WGS) entry which is preliminary data.</text>
</comment>
<feature type="transmembrane region" description="Helical" evidence="2">
    <location>
        <begin position="12"/>
        <end position="33"/>
    </location>
</feature>
<reference evidence="3 4" key="1">
    <citation type="submission" date="2019-01" db="EMBL/GenBank/DDBJ databases">
        <title>Halorientalis sp. F13-25 a new haloarchaeum isolated from hypersaline water.</title>
        <authorList>
            <person name="Ana D.-V."/>
            <person name="Cristina S.-P."/>
            <person name="Antonio V."/>
        </authorList>
    </citation>
    <scope>NUCLEOTIDE SEQUENCE [LARGE SCALE GENOMIC DNA]</scope>
    <source>
        <strain evidence="3 4">F13-25</strain>
    </source>
</reference>
<evidence type="ECO:0000256" key="2">
    <source>
        <dbReference type="SAM" id="Phobius"/>
    </source>
</evidence>
<keyword evidence="2" id="KW-0472">Membrane</keyword>
<keyword evidence="2" id="KW-0812">Transmembrane</keyword>
<accession>A0A498KZ22</accession>
<dbReference type="EMBL" id="RDFA01000001">
    <property type="protein sequence ID" value="RXK51278.1"/>
    <property type="molecule type" value="Genomic_DNA"/>
</dbReference>
<keyword evidence="2" id="KW-1133">Transmembrane helix</keyword>
<dbReference type="Proteomes" id="UP000289691">
    <property type="component" value="Unassembled WGS sequence"/>
</dbReference>
<dbReference type="AlphaFoldDB" id="A0A498KZ22"/>
<gene>
    <name evidence="3" type="ORF">EAF64_01155</name>
</gene>